<keyword evidence="4" id="KW-0548">Nucleotidyltransferase</keyword>
<feature type="domain" description="AAA+ ATPase" evidence="12">
    <location>
        <begin position="36"/>
        <end position="178"/>
    </location>
</feature>
<sequence length="535" mass="59275">MYKALYRKWRPLTFDDVISQEYTTEALKNQIISGKTAHAYLFTGSRGTGKTTCARILAKAVNCRNMKDGNPCLECDICRDADSGALTDIVEIDAASNNGVDNIRDLRDAAVYTPERGAYKIYIIDEVHMLSQGAFNALLKIMEEPPPYVKFILATTEIHKVPATIVSRCQRYDFRRIKAEDIAKRISYIAQQEELNLTEDGAAMIAKLADGGMRDAVSLLDQCSVCAEVINAESVSAAAGIAGRDYLYDMLDAVSDSDAPKALRVTAALYDMSKDLTRLCEELITQLRNIMLIKASPDTAEKLIVCMPDELERLRALAEKTDLSTVMDRLSVLQECRERMQRAMNKRVEFEMTLIKLCSGPAKTVQGIDNSEIYDKIKQLEDKIASAPRAAAGQAPEQPEVLEASAAPSDEKIVPTIDIKKLNPEDIVNCERWGEILEEFKNINPAVAGSLDGSFAGTAGNYIFIKVKNRFFMDLFKVKENANSLEIAIAKVLGQRYIMKASCATTVNEQKNLAESIIKKAMESKIETAVEKENA</sequence>
<dbReference type="SUPFAM" id="SSF48019">
    <property type="entry name" value="post-AAA+ oligomerization domain-like"/>
    <property type="match status" value="1"/>
</dbReference>
<evidence type="ECO:0000256" key="4">
    <source>
        <dbReference type="ARBA" id="ARBA00022695"/>
    </source>
</evidence>
<organism evidence="13 14">
    <name type="scientific">Ruminococcus flavefaciens</name>
    <dbReference type="NCBI Taxonomy" id="1265"/>
    <lineage>
        <taxon>Bacteria</taxon>
        <taxon>Bacillati</taxon>
        <taxon>Bacillota</taxon>
        <taxon>Clostridia</taxon>
        <taxon>Eubacteriales</taxon>
        <taxon>Oscillospiraceae</taxon>
        <taxon>Ruminococcus</taxon>
    </lineage>
</organism>
<evidence type="ECO:0000313" key="14">
    <source>
        <dbReference type="Proteomes" id="UP000245720"/>
    </source>
</evidence>
<protein>
    <recommendedName>
        <fullName evidence="2">DNA-directed DNA polymerase</fullName>
        <ecNumber evidence="2">2.7.7.7</ecNumber>
    </recommendedName>
</protein>
<dbReference type="CDD" id="cd00009">
    <property type="entry name" value="AAA"/>
    <property type="match status" value="1"/>
</dbReference>
<dbReference type="GO" id="GO:0009360">
    <property type="term" value="C:DNA polymerase III complex"/>
    <property type="evidence" value="ECO:0007669"/>
    <property type="project" value="InterPro"/>
</dbReference>
<reference evidence="13 14" key="1">
    <citation type="submission" date="2018-05" db="EMBL/GenBank/DDBJ databases">
        <title>The Hungate 1000. A catalogue of reference genomes from the rumen microbiome.</title>
        <authorList>
            <person name="Kelly W."/>
        </authorList>
    </citation>
    <scope>NUCLEOTIDE SEQUENCE [LARGE SCALE GENOMIC DNA]</scope>
    <source>
        <strain evidence="13 14">SAb67</strain>
    </source>
</reference>
<dbReference type="SUPFAM" id="SSF52540">
    <property type="entry name" value="P-loop containing nucleoside triphosphate hydrolases"/>
    <property type="match status" value="1"/>
</dbReference>
<keyword evidence="5" id="KW-0235">DNA replication</keyword>
<proteinExistence type="inferred from homology"/>
<evidence type="ECO:0000256" key="8">
    <source>
        <dbReference type="ARBA" id="ARBA00022833"/>
    </source>
</evidence>
<evidence type="ECO:0000259" key="12">
    <source>
        <dbReference type="SMART" id="SM00382"/>
    </source>
</evidence>
<dbReference type="Proteomes" id="UP000245720">
    <property type="component" value="Unassembled WGS sequence"/>
</dbReference>
<dbReference type="GO" id="GO:0046872">
    <property type="term" value="F:metal ion binding"/>
    <property type="evidence" value="ECO:0007669"/>
    <property type="project" value="UniProtKB-KW"/>
</dbReference>
<dbReference type="GO" id="GO:0006261">
    <property type="term" value="P:DNA-templated DNA replication"/>
    <property type="evidence" value="ECO:0007669"/>
    <property type="project" value="TreeGrafter"/>
</dbReference>
<dbReference type="GO" id="GO:0003887">
    <property type="term" value="F:DNA-directed DNA polymerase activity"/>
    <property type="evidence" value="ECO:0007669"/>
    <property type="project" value="UniProtKB-KW"/>
</dbReference>
<dbReference type="InterPro" id="IPR050238">
    <property type="entry name" value="DNA_Rep/Repair_Clamp_Loader"/>
</dbReference>
<dbReference type="AlphaFoldDB" id="A0A315XX69"/>
<dbReference type="InterPro" id="IPR045085">
    <property type="entry name" value="HLD_clamp_pol_III_gamma_tau"/>
</dbReference>
<dbReference type="Gene3D" id="1.10.8.60">
    <property type="match status" value="1"/>
</dbReference>
<evidence type="ECO:0000256" key="7">
    <source>
        <dbReference type="ARBA" id="ARBA00022741"/>
    </source>
</evidence>
<evidence type="ECO:0000256" key="10">
    <source>
        <dbReference type="ARBA" id="ARBA00022932"/>
    </source>
</evidence>
<dbReference type="NCBIfam" id="TIGR02397">
    <property type="entry name" value="dnaX_nterm"/>
    <property type="match status" value="1"/>
</dbReference>
<evidence type="ECO:0000256" key="11">
    <source>
        <dbReference type="ARBA" id="ARBA00049244"/>
    </source>
</evidence>
<evidence type="ECO:0000256" key="2">
    <source>
        <dbReference type="ARBA" id="ARBA00012417"/>
    </source>
</evidence>
<evidence type="ECO:0000256" key="1">
    <source>
        <dbReference type="ARBA" id="ARBA00006360"/>
    </source>
</evidence>
<dbReference type="PRINTS" id="PR00300">
    <property type="entry name" value="CLPPROTEASEA"/>
</dbReference>
<dbReference type="GO" id="GO:0003677">
    <property type="term" value="F:DNA binding"/>
    <property type="evidence" value="ECO:0007669"/>
    <property type="project" value="InterPro"/>
</dbReference>
<dbReference type="RefSeq" id="WP_109727372.1">
    <property type="nucleotide sequence ID" value="NZ_QGDI01000011.1"/>
</dbReference>
<dbReference type="Gene3D" id="3.40.50.300">
    <property type="entry name" value="P-loop containing nucleotide triphosphate hydrolases"/>
    <property type="match status" value="1"/>
</dbReference>
<evidence type="ECO:0000256" key="3">
    <source>
        <dbReference type="ARBA" id="ARBA00022679"/>
    </source>
</evidence>
<evidence type="ECO:0000256" key="9">
    <source>
        <dbReference type="ARBA" id="ARBA00022840"/>
    </source>
</evidence>
<evidence type="ECO:0000256" key="6">
    <source>
        <dbReference type="ARBA" id="ARBA00022723"/>
    </source>
</evidence>
<evidence type="ECO:0000313" key="13">
    <source>
        <dbReference type="EMBL" id="PWJ11001.1"/>
    </source>
</evidence>
<dbReference type="Gene3D" id="1.20.272.10">
    <property type="match status" value="1"/>
</dbReference>
<comment type="similarity">
    <text evidence="1">Belongs to the DnaX/STICHEL family.</text>
</comment>
<dbReference type="InterPro" id="IPR008921">
    <property type="entry name" value="DNA_pol3_clamp-load_cplx_C"/>
</dbReference>
<comment type="catalytic activity">
    <reaction evidence="11">
        <text>DNA(n) + a 2'-deoxyribonucleoside 5'-triphosphate = DNA(n+1) + diphosphate</text>
        <dbReference type="Rhea" id="RHEA:22508"/>
        <dbReference type="Rhea" id="RHEA-COMP:17339"/>
        <dbReference type="Rhea" id="RHEA-COMP:17340"/>
        <dbReference type="ChEBI" id="CHEBI:33019"/>
        <dbReference type="ChEBI" id="CHEBI:61560"/>
        <dbReference type="ChEBI" id="CHEBI:173112"/>
        <dbReference type="EC" id="2.7.7.7"/>
    </reaction>
</comment>
<name>A0A315XX69_RUMFL</name>
<dbReference type="OrthoDB" id="9810148at2"/>
<keyword evidence="8" id="KW-0862">Zinc</keyword>
<dbReference type="EC" id="2.7.7.7" evidence="2"/>
<dbReference type="PANTHER" id="PTHR11669:SF0">
    <property type="entry name" value="PROTEIN STICHEL-LIKE 2"/>
    <property type="match status" value="1"/>
</dbReference>
<dbReference type="EMBL" id="QGDI01000011">
    <property type="protein sequence ID" value="PWJ11001.1"/>
    <property type="molecule type" value="Genomic_DNA"/>
</dbReference>
<dbReference type="Pfam" id="PF22608">
    <property type="entry name" value="DNAX_ATPase_lid"/>
    <property type="match status" value="1"/>
</dbReference>
<accession>A0A315XX69</accession>
<dbReference type="STRING" id="1265.SAMN02910280_1413"/>
<keyword evidence="10" id="KW-0239">DNA-directed DNA polymerase</keyword>
<keyword evidence="3" id="KW-0808">Transferase</keyword>
<dbReference type="InterPro" id="IPR027417">
    <property type="entry name" value="P-loop_NTPase"/>
</dbReference>
<dbReference type="Pfam" id="PF12169">
    <property type="entry name" value="DNA_pol3_gamma3"/>
    <property type="match status" value="1"/>
</dbReference>
<keyword evidence="9" id="KW-0067">ATP-binding</keyword>
<dbReference type="GO" id="GO:0005524">
    <property type="term" value="F:ATP binding"/>
    <property type="evidence" value="ECO:0007669"/>
    <property type="project" value="UniProtKB-KW"/>
</dbReference>
<dbReference type="InterPro" id="IPR012763">
    <property type="entry name" value="DNA_pol_III_sug/sutau_N"/>
</dbReference>
<keyword evidence="6" id="KW-0479">Metal-binding</keyword>
<gene>
    <name evidence="13" type="ORF">IE37_02649</name>
</gene>
<dbReference type="Pfam" id="PF13177">
    <property type="entry name" value="DNA_pol3_delta2"/>
    <property type="match status" value="1"/>
</dbReference>
<dbReference type="SMART" id="SM00382">
    <property type="entry name" value="AAA"/>
    <property type="match status" value="1"/>
</dbReference>
<comment type="caution">
    <text evidence="13">The sequence shown here is derived from an EMBL/GenBank/DDBJ whole genome shotgun (WGS) entry which is preliminary data.</text>
</comment>
<evidence type="ECO:0000256" key="5">
    <source>
        <dbReference type="ARBA" id="ARBA00022705"/>
    </source>
</evidence>
<dbReference type="FunFam" id="3.40.50.300:FF:000014">
    <property type="entry name" value="DNA polymerase III subunit gamma/tau"/>
    <property type="match status" value="1"/>
</dbReference>
<dbReference type="InterPro" id="IPR022754">
    <property type="entry name" value="DNA_pol_III_gamma-3"/>
</dbReference>
<dbReference type="NCBIfam" id="NF004046">
    <property type="entry name" value="PRK05563.1"/>
    <property type="match status" value="1"/>
</dbReference>
<dbReference type="InterPro" id="IPR003593">
    <property type="entry name" value="AAA+_ATPase"/>
</dbReference>
<dbReference type="PANTHER" id="PTHR11669">
    <property type="entry name" value="REPLICATION FACTOR C / DNA POLYMERASE III GAMMA-TAU SUBUNIT"/>
    <property type="match status" value="1"/>
</dbReference>
<dbReference type="InterPro" id="IPR001270">
    <property type="entry name" value="ClpA/B"/>
</dbReference>
<keyword evidence="7" id="KW-0547">Nucleotide-binding</keyword>